<comment type="caution">
    <text evidence="1">The sequence shown here is derived from an EMBL/GenBank/DDBJ whole genome shotgun (WGS) entry which is preliminary data.</text>
</comment>
<dbReference type="Proteomes" id="UP001064048">
    <property type="component" value="Chromosome 23"/>
</dbReference>
<evidence type="ECO:0000313" key="2">
    <source>
        <dbReference type="Proteomes" id="UP001064048"/>
    </source>
</evidence>
<proteinExistence type="predicted"/>
<organism evidence="1 2">
    <name type="scientific">Choristoneura fumiferana</name>
    <name type="common">Spruce budworm moth</name>
    <name type="synonym">Archips fumiferana</name>
    <dbReference type="NCBI Taxonomy" id="7141"/>
    <lineage>
        <taxon>Eukaryota</taxon>
        <taxon>Metazoa</taxon>
        <taxon>Ecdysozoa</taxon>
        <taxon>Arthropoda</taxon>
        <taxon>Hexapoda</taxon>
        <taxon>Insecta</taxon>
        <taxon>Pterygota</taxon>
        <taxon>Neoptera</taxon>
        <taxon>Endopterygota</taxon>
        <taxon>Lepidoptera</taxon>
        <taxon>Glossata</taxon>
        <taxon>Ditrysia</taxon>
        <taxon>Tortricoidea</taxon>
        <taxon>Tortricidae</taxon>
        <taxon>Tortricinae</taxon>
        <taxon>Choristoneura</taxon>
    </lineage>
</organism>
<reference evidence="1 2" key="1">
    <citation type="journal article" date="2022" name="Genome Biol. Evol.">
        <title>The Spruce Budworm Genome: Reconstructing the Evolutionary History of Antifreeze Proteins.</title>
        <authorList>
            <person name="Beliveau C."/>
            <person name="Gagne P."/>
            <person name="Picq S."/>
            <person name="Vernygora O."/>
            <person name="Keeling C.I."/>
            <person name="Pinkney K."/>
            <person name="Doucet D."/>
            <person name="Wen F."/>
            <person name="Johnston J.S."/>
            <person name="Maaroufi H."/>
            <person name="Boyle B."/>
            <person name="Laroche J."/>
            <person name="Dewar K."/>
            <person name="Juretic N."/>
            <person name="Blackburn G."/>
            <person name="Nisole A."/>
            <person name="Brunet B."/>
            <person name="Brandao M."/>
            <person name="Lumley L."/>
            <person name="Duan J."/>
            <person name="Quan G."/>
            <person name="Lucarotti C.J."/>
            <person name="Roe A.D."/>
            <person name="Sperling F.A.H."/>
            <person name="Levesque R.C."/>
            <person name="Cusson M."/>
        </authorList>
    </citation>
    <scope>NUCLEOTIDE SEQUENCE [LARGE SCALE GENOMIC DNA]</scope>
    <source>
        <strain evidence="1">Glfc:IPQL:Cfum</strain>
    </source>
</reference>
<keyword evidence="2" id="KW-1185">Reference proteome</keyword>
<gene>
    <name evidence="1" type="ORF">MSG28_013230</name>
</gene>
<name>A0ACC0KSD2_CHOFU</name>
<accession>A0ACC0KSD2</accession>
<protein>
    <submittedName>
        <fullName evidence="1">Uncharacterized protein</fullName>
    </submittedName>
</protein>
<dbReference type="EMBL" id="CM046123">
    <property type="protein sequence ID" value="KAI8439444.1"/>
    <property type="molecule type" value="Genomic_DNA"/>
</dbReference>
<evidence type="ECO:0000313" key="1">
    <source>
        <dbReference type="EMBL" id="KAI8439444.1"/>
    </source>
</evidence>
<sequence>MSSLQIQTQSECQSADPNNVLSFAVESSRFPLDSSMRIVFTGHFNGFSVEVRSMDEMALLYHMGCFGKGSASRSKPRAAHDYSPSIMRKRQFLKRNYWYRKFVNQDGKPVDKLLTDLDELVAKIIHDSRKKTSKDVIDLVSSDDSECSNDANDFVAQEHLISLQQQDKQDLVVIVPDSDSEEGNYFENLKPKCCVNRIMVQEKLLLTLQEAFFLSYGLGCLQVKDKGDTLLTIEQCWKLFTETDKKFVPKYVVYHYFRSKGYIVKSGIKFGGDYVLYREAPGVMHADYIVVIKCDEDPFTWVSVLGHVRMATTTVKDVLIAEVVEPLEQPLKMPEGLNWYSVREILLTRNIPVTINEDIE</sequence>